<keyword evidence="2" id="KW-0732">Signal</keyword>
<proteinExistence type="predicted"/>
<evidence type="ECO:0000313" key="3">
    <source>
        <dbReference type="EMBL" id="MFC4718004.1"/>
    </source>
</evidence>
<feature type="chain" id="PRO_5045613679" evidence="2">
    <location>
        <begin position="31"/>
        <end position="354"/>
    </location>
</feature>
<comment type="caution">
    <text evidence="3">The sequence shown here is derived from an EMBL/GenBank/DDBJ whole genome shotgun (WGS) entry which is preliminary data.</text>
</comment>
<keyword evidence="4" id="KW-1185">Reference proteome</keyword>
<name>A0ABV9MS67_9MICC</name>
<feature type="compositionally biased region" description="Polar residues" evidence="1">
    <location>
        <begin position="77"/>
        <end position="97"/>
    </location>
</feature>
<gene>
    <name evidence="3" type="ORF">ACFO7V_17930</name>
</gene>
<sequence length="354" mass="39170">MRKQKLKTLVTSTSIAALIASGAGVAPAHAETIKPQVEAVEPDVGSVALIGWKSVMMAAFEYILANTKSPVKHKATFSDNGSRATSTPGSVSFNKGSNGVNTVDKKVFAQKAGHKIEMWANSQQLFYTGKIGVVLRKGSSKPINRTVGHNQYSTYTVGSGKTGNYIASYNSTSSHKWRIWVAYYHYGTKSLRSLNADPATQEPDFAQVQDKMYLKPSESHLHSSDKARKFMKSADTSLTFSELYEEFYDREQDSLIDVPKSLSANDSVTVTDTISDIKFDQESDATFFYFNDARTPVELPFSGDHTEQFATGDTVKFKFSLNKVSDVHDFVSFDYTDIIDKTGKFPPLEDFLVD</sequence>
<protein>
    <submittedName>
        <fullName evidence="3">Uncharacterized protein</fullName>
    </submittedName>
</protein>
<feature type="region of interest" description="Disordered" evidence="1">
    <location>
        <begin position="74"/>
        <end position="97"/>
    </location>
</feature>
<organism evidence="3 4">
    <name type="scientific">Glutamicibacter bergerei</name>
    <dbReference type="NCBI Taxonomy" id="256702"/>
    <lineage>
        <taxon>Bacteria</taxon>
        <taxon>Bacillati</taxon>
        <taxon>Actinomycetota</taxon>
        <taxon>Actinomycetes</taxon>
        <taxon>Micrococcales</taxon>
        <taxon>Micrococcaceae</taxon>
        <taxon>Glutamicibacter</taxon>
    </lineage>
</organism>
<evidence type="ECO:0000256" key="1">
    <source>
        <dbReference type="SAM" id="MobiDB-lite"/>
    </source>
</evidence>
<accession>A0ABV9MS67</accession>
<evidence type="ECO:0000256" key="2">
    <source>
        <dbReference type="SAM" id="SignalP"/>
    </source>
</evidence>
<dbReference type="Proteomes" id="UP001595884">
    <property type="component" value="Unassembled WGS sequence"/>
</dbReference>
<dbReference type="RefSeq" id="WP_346058905.1">
    <property type="nucleotide sequence ID" value="NZ_BAAAVQ010000015.1"/>
</dbReference>
<evidence type="ECO:0000313" key="4">
    <source>
        <dbReference type="Proteomes" id="UP001595884"/>
    </source>
</evidence>
<dbReference type="EMBL" id="JBHSHE010000090">
    <property type="protein sequence ID" value="MFC4718004.1"/>
    <property type="molecule type" value="Genomic_DNA"/>
</dbReference>
<reference evidence="4" key="1">
    <citation type="journal article" date="2019" name="Int. J. Syst. Evol. Microbiol.">
        <title>The Global Catalogue of Microorganisms (GCM) 10K type strain sequencing project: providing services to taxonomists for standard genome sequencing and annotation.</title>
        <authorList>
            <consortium name="The Broad Institute Genomics Platform"/>
            <consortium name="The Broad Institute Genome Sequencing Center for Infectious Disease"/>
            <person name="Wu L."/>
            <person name="Ma J."/>
        </authorList>
    </citation>
    <scope>NUCLEOTIDE SEQUENCE [LARGE SCALE GENOMIC DNA]</scope>
    <source>
        <strain evidence="4">CGMCC 1.12849</strain>
    </source>
</reference>
<feature type="signal peptide" evidence="2">
    <location>
        <begin position="1"/>
        <end position="30"/>
    </location>
</feature>